<feature type="transmembrane region" description="Helical" evidence="7">
    <location>
        <begin position="23"/>
        <end position="49"/>
    </location>
</feature>
<organism evidence="10 11">
    <name type="scientific">Candidatus Anaerobiospirillum merdipullorum</name>
    <dbReference type="NCBI Taxonomy" id="2838450"/>
    <lineage>
        <taxon>Bacteria</taxon>
        <taxon>Pseudomonadati</taxon>
        <taxon>Pseudomonadota</taxon>
        <taxon>Gammaproteobacteria</taxon>
        <taxon>Aeromonadales</taxon>
        <taxon>Succinivibrionaceae</taxon>
        <taxon>Anaerobiospirillum</taxon>
    </lineage>
</organism>
<feature type="transmembrane region" description="Helical" evidence="7">
    <location>
        <begin position="364"/>
        <end position="384"/>
    </location>
</feature>
<feature type="transmembrane region" description="Helical" evidence="7">
    <location>
        <begin position="310"/>
        <end position="337"/>
    </location>
</feature>
<comment type="caution">
    <text evidence="10">The sequence shown here is derived from an EMBL/GenBank/DDBJ whole genome shotgun (WGS) entry which is preliminary data.</text>
</comment>
<comment type="similarity">
    <text evidence="2">Belongs to the ABC-4 integral membrane protein family. LolC/E subfamily.</text>
</comment>
<dbReference type="PANTHER" id="PTHR30489">
    <property type="entry name" value="LIPOPROTEIN-RELEASING SYSTEM TRANSMEMBRANE PROTEIN LOLE"/>
    <property type="match status" value="1"/>
</dbReference>
<evidence type="ECO:0000256" key="3">
    <source>
        <dbReference type="ARBA" id="ARBA00022475"/>
    </source>
</evidence>
<keyword evidence="4 7" id="KW-0812">Transmembrane</keyword>
<dbReference type="GO" id="GO:0044874">
    <property type="term" value="P:lipoprotein localization to outer membrane"/>
    <property type="evidence" value="ECO:0007669"/>
    <property type="project" value="TreeGrafter"/>
</dbReference>
<dbReference type="Pfam" id="PF12704">
    <property type="entry name" value="MacB_PCD"/>
    <property type="match status" value="1"/>
</dbReference>
<dbReference type="InterPro" id="IPR025857">
    <property type="entry name" value="MacB_PCD"/>
</dbReference>
<evidence type="ECO:0000259" key="8">
    <source>
        <dbReference type="Pfam" id="PF02687"/>
    </source>
</evidence>
<keyword evidence="6 7" id="KW-0472">Membrane</keyword>
<accession>A0A9E2NRY3</accession>
<dbReference type="PANTHER" id="PTHR30489:SF8">
    <property type="entry name" value="LIPOPROTEIN-RELEASING SYSTEM TRANSMEMBRANE PROTEIN LOLC"/>
    <property type="match status" value="1"/>
</dbReference>
<feature type="transmembrane region" description="Helical" evidence="7">
    <location>
        <begin position="264"/>
        <end position="289"/>
    </location>
</feature>
<dbReference type="InterPro" id="IPR003838">
    <property type="entry name" value="ABC3_permease_C"/>
</dbReference>
<feature type="domain" description="ABC3 transporter permease C-terminal" evidence="8">
    <location>
        <begin position="268"/>
        <end position="387"/>
    </location>
</feature>
<evidence type="ECO:0000256" key="6">
    <source>
        <dbReference type="ARBA" id="ARBA00023136"/>
    </source>
</evidence>
<proteinExistence type="inferred from homology"/>
<comment type="subcellular location">
    <subcellularLocation>
        <location evidence="1">Cell membrane</location>
        <topology evidence="1">Multi-pass membrane protein</topology>
    </subcellularLocation>
</comment>
<keyword evidence="3" id="KW-1003">Cell membrane</keyword>
<keyword evidence="5 7" id="KW-1133">Transmembrane helix</keyword>
<evidence type="ECO:0000256" key="7">
    <source>
        <dbReference type="SAM" id="Phobius"/>
    </source>
</evidence>
<evidence type="ECO:0000256" key="5">
    <source>
        <dbReference type="ARBA" id="ARBA00022989"/>
    </source>
</evidence>
<dbReference type="Pfam" id="PF02687">
    <property type="entry name" value="FtsX"/>
    <property type="match status" value="1"/>
</dbReference>
<protein>
    <submittedName>
        <fullName evidence="10">FtsX-like permease family protein</fullName>
    </submittedName>
</protein>
<sequence length="398" mass="42854">MLRYHLTCSIALRYAFSRQAHKFAFFVAILAALGIAIGVSALITVSAVMQGLQDRLKSAILATTPHVVVTLKQESDLKTLLELPQVSAALPFVQGEVLLQSPQGLQLATLQGYELDKLQPSATSPTLTVKDLGLLTPPTAQSYALLVPQNFMLQHSLVPGMKIRLIATQNARYTPLGLTPTQRLFTIERPVALPLPAGTPVTLIGAYDDVRRLLRTNTLSVRLFLHDPFLIEDLSPRLQAMGFTFSDWRATQGDFFKAVALEKLSMSVMLCLIIVTAAFNILSALTMLVSARLHEIAVLKTLGLTRGKILTIFMCQGLICAACGVILGIILGLPLALNAQSLLTLFNISIIQGTLPVTLNVGQIVVIALSCLALAALCTLYPALKAAACDPSRHLASL</sequence>
<evidence type="ECO:0000256" key="4">
    <source>
        <dbReference type="ARBA" id="ARBA00022692"/>
    </source>
</evidence>
<name>A0A9E2NRY3_9GAMM</name>
<evidence type="ECO:0000256" key="1">
    <source>
        <dbReference type="ARBA" id="ARBA00004651"/>
    </source>
</evidence>
<dbReference type="EMBL" id="JAHLFG010000039">
    <property type="protein sequence ID" value="MBU3826592.1"/>
    <property type="molecule type" value="Genomic_DNA"/>
</dbReference>
<evidence type="ECO:0000259" key="9">
    <source>
        <dbReference type="Pfam" id="PF12704"/>
    </source>
</evidence>
<evidence type="ECO:0000256" key="2">
    <source>
        <dbReference type="ARBA" id="ARBA00005236"/>
    </source>
</evidence>
<dbReference type="AlphaFoldDB" id="A0A9E2NRY3"/>
<feature type="domain" description="MacB-like periplasmic core" evidence="9">
    <location>
        <begin position="29"/>
        <end position="98"/>
    </location>
</feature>
<reference evidence="10" key="2">
    <citation type="submission" date="2021-04" db="EMBL/GenBank/DDBJ databases">
        <authorList>
            <person name="Gilroy R."/>
        </authorList>
    </citation>
    <scope>NUCLEOTIDE SEQUENCE</scope>
    <source>
        <strain evidence="10">687</strain>
    </source>
</reference>
<reference evidence="10" key="1">
    <citation type="journal article" date="2021" name="PeerJ">
        <title>Extensive microbial diversity within the chicken gut microbiome revealed by metagenomics and culture.</title>
        <authorList>
            <person name="Gilroy R."/>
            <person name="Ravi A."/>
            <person name="Getino M."/>
            <person name="Pursley I."/>
            <person name="Horton D.L."/>
            <person name="Alikhan N.F."/>
            <person name="Baker D."/>
            <person name="Gharbi K."/>
            <person name="Hall N."/>
            <person name="Watson M."/>
            <person name="Adriaenssens E.M."/>
            <person name="Foster-Nyarko E."/>
            <person name="Jarju S."/>
            <person name="Secka A."/>
            <person name="Antonio M."/>
            <person name="Oren A."/>
            <person name="Chaudhuri R.R."/>
            <person name="La Ragione R."/>
            <person name="Hildebrand F."/>
            <person name="Pallen M.J."/>
        </authorList>
    </citation>
    <scope>NUCLEOTIDE SEQUENCE</scope>
    <source>
        <strain evidence="10">687</strain>
    </source>
</reference>
<dbReference type="GO" id="GO:0098797">
    <property type="term" value="C:plasma membrane protein complex"/>
    <property type="evidence" value="ECO:0007669"/>
    <property type="project" value="TreeGrafter"/>
</dbReference>
<evidence type="ECO:0000313" key="10">
    <source>
        <dbReference type="EMBL" id="MBU3826592.1"/>
    </source>
</evidence>
<gene>
    <name evidence="10" type="ORF">IAA31_03780</name>
</gene>
<dbReference type="InterPro" id="IPR051447">
    <property type="entry name" value="Lipoprotein-release_system"/>
</dbReference>
<dbReference type="Proteomes" id="UP000824150">
    <property type="component" value="Unassembled WGS sequence"/>
</dbReference>
<evidence type="ECO:0000313" key="11">
    <source>
        <dbReference type="Proteomes" id="UP000824150"/>
    </source>
</evidence>